<dbReference type="InterPro" id="IPR007519">
    <property type="entry name" value="Bul1_N"/>
</dbReference>
<dbReference type="PANTHER" id="PTHR31904">
    <property type="entry name" value="BYPASS OF STOP CODON PROTEIN 5-RELATED"/>
    <property type="match status" value="1"/>
</dbReference>
<keyword evidence="5" id="KW-1185">Reference proteome</keyword>
<accession>A0AAN8A836</accession>
<dbReference type="Proteomes" id="UP001306508">
    <property type="component" value="Unassembled WGS sequence"/>
</dbReference>
<sequence>MRPSLTSSFSSNESPRIRGRRSQVFNKGQNITSPPVTTTATAATASIPNLDPTSWIRSASTSSLRRLKKAHTDSTIKTNKHISSSSTVNNATTSKAAASASATNPCVSTNTPGSSSTPATTSKNLDILSSPSRIASETEILMTKIHISRPKISSQPYSDSLLDNFWDPTNSKLIDHTANLGPEDDFVHSNPNPLKSQNFLHGNNTKSSTKKSVELDDPSHNVSSDIDEDIVVDVLPSFEMYNALHRHIPQGNVDPDIHELPPSYMEAANHNESMPNSYIRDMPVDTNYHSQNGTTAVSSMETTINNLRPLATQVLSLNNTEFAPSTLNRTSNNMYRDNGTQIEDDLNVNDNIVIDKLYSLPKRSTPIEIAIKITKHVSLPPYKPEEESILKEYTSGDTIHGYCVIENKSNEPIKFEMFYVTLEAYTSVIDKKRGTRTVKRFLRMVDLSASWSYTNIDIASGLRYKCRAKDFDDAVLGLNNNRILEPGIKYKKFFVFKFPKQLLDTTCKQEHFSHCLLPPSFGIDKYRDNCKYSGIRVNHILGCGHLGTKGSPILTNDFCDDELSINYTIDTRIVGKDQKTQKLNIMKEHEYNIRFIPFGFHSPLIGEKNPETQLKDLEILIEERLKVLRTIFDRLNQNEPIKNVDIHGTDLVGTIDDNAELDSDEILARKLDQLHVKNRLDYNDHTQSPYDDIKKFERREDIVEAELKYRIKGKSSSKIGLFSSFLSNSGSSSSSSSSTSLANSVNKSERKNDQNFEDRSTIKEKISSHRNSDKTGMILVGAVIPSRALPYHVPSLLHKTNTFENKSKYAQDNWIKLTSLLTDEEKTELDKIKINLTCLQSNNSVGHDPPEIQSISTELVIITVKSENSIPVKLCLNTLLDSNKLSHMKGKFAKYMAQIKLDYENFRKNKTKLNELYNMNRLPSDREQSLNFTNFIPNQLYCNVESLANLQVKIQSHNDIFKKQGEITKFSKKHSSNSSAQGWVKKEPFHYEKEFEIPLQYLPNLTYTLVPSFESCLCCRFYCIRVNIKFHHIGSVSVNIPINVKNFQA</sequence>
<reference evidence="5" key="1">
    <citation type="submission" date="2023-07" db="EMBL/GenBank/DDBJ databases">
        <title>A draft genome of Kazachstania heterogenica Y-27499.</title>
        <authorList>
            <person name="Donic C."/>
            <person name="Kralova J.S."/>
            <person name="Fidel L."/>
            <person name="Ben-Dor S."/>
            <person name="Jung S."/>
        </authorList>
    </citation>
    <scope>NUCLEOTIDE SEQUENCE [LARGE SCALE GENOMIC DNA]</scope>
    <source>
        <strain evidence="5">Y27499</strain>
    </source>
</reference>
<feature type="domain" description="Bul1 C-terminal" evidence="3">
    <location>
        <begin position="810"/>
        <end position="977"/>
    </location>
</feature>
<dbReference type="EMBL" id="JAWIZZ010000023">
    <property type="protein sequence ID" value="KAK5781922.1"/>
    <property type="molecule type" value="Genomic_DNA"/>
</dbReference>
<evidence type="ECO:0000313" key="4">
    <source>
        <dbReference type="EMBL" id="KAK5781922.1"/>
    </source>
</evidence>
<feature type="compositionally biased region" description="Polar residues" evidence="1">
    <location>
        <begin position="1"/>
        <end position="14"/>
    </location>
</feature>
<feature type="domain" description="Bul1 N-terminal" evidence="2">
    <location>
        <begin position="220"/>
        <end position="654"/>
    </location>
</feature>
<feature type="region of interest" description="Disordered" evidence="1">
    <location>
        <begin position="185"/>
        <end position="221"/>
    </location>
</feature>
<feature type="compositionally biased region" description="Basic and acidic residues" evidence="1">
    <location>
        <begin position="747"/>
        <end position="769"/>
    </location>
</feature>
<feature type="region of interest" description="Disordered" evidence="1">
    <location>
        <begin position="728"/>
        <end position="769"/>
    </location>
</feature>
<evidence type="ECO:0000313" key="5">
    <source>
        <dbReference type="Proteomes" id="UP001306508"/>
    </source>
</evidence>
<evidence type="ECO:0000259" key="3">
    <source>
        <dbReference type="Pfam" id="PF04426"/>
    </source>
</evidence>
<dbReference type="Pfam" id="PF04426">
    <property type="entry name" value="Bul1_C"/>
    <property type="match status" value="1"/>
</dbReference>
<organism evidence="4 5">
    <name type="scientific">Arxiozyma heterogenica</name>
    <dbReference type="NCBI Taxonomy" id="278026"/>
    <lineage>
        <taxon>Eukaryota</taxon>
        <taxon>Fungi</taxon>
        <taxon>Dikarya</taxon>
        <taxon>Ascomycota</taxon>
        <taxon>Saccharomycotina</taxon>
        <taxon>Saccharomycetes</taxon>
        <taxon>Saccharomycetales</taxon>
        <taxon>Saccharomycetaceae</taxon>
        <taxon>Arxiozyma</taxon>
    </lineage>
</organism>
<feature type="compositionally biased region" description="Polar residues" evidence="1">
    <location>
        <begin position="23"/>
        <end position="36"/>
    </location>
</feature>
<feature type="region of interest" description="Disordered" evidence="1">
    <location>
        <begin position="1"/>
        <end position="36"/>
    </location>
</feature>
<name>A0AAN8A836_9SACH</name>
<comment type="caution">
    <text evidence="4">The sequence shown here is derived from an EMBL/GenBank/DDBJ whole genome shotgun (WGS) entry which is preliminary data.</text>
</comment>
<feature type="compositionally biased region" description="Polar residues" evidence="1">
    <location>
        <begin position="189"/>
        <end position="207"/>
    </location>
</feature>
<protein>
    <submittedName>
        <fullName evidence="4">Uncharacterized protein</fullName>
    </submittedName>
</protein>
<dbReference type="InterPro" id="IPR022794">
    <property type="entry name" value="Bul1_C"/>
</dbReference>
<dbReference type="Pfam" id="PF04425">
    <property type="entry name" value="Bul1_N"/>
    <property type="match status" value="1"/>
</dbReference>
<dbReference type="PANTHER" id="PTHR31904:SF1">
    <property type="entry name" value="BYPASS OF STOP CODON PROTEIN 5-RELATED"/>
    <property type="match status" value="1"/>
</dbReference>
<gene>
    <name evidence="4" type="ORF">RI543_000573</name>
</gene>
<feature type="region of interest" description="Disordered" evidence="1">
    <location>
        <begin position="70"/>
        <end position="125"/>
    </location>
</feature>
<dbReference type="InterPro" id="IPR039634">
    <property type="entry name" value="Bul1-like"/>
</dbReference>
<feature type="compositionally biased region" description="Low complexity" evidence="1">
    <location>
        <begin position="728"/>
        <end position="746"/>
    </location>
</feature>
<dbReference type="AlphaFoldDB" id="A0AAN8A836"/>
<proteinExistence type="predicted"/>
<evidence type="ECO:0000259" key="2">
    <source>
        <dbReference type="Pfam" id="PF04425"/>
    </source>
</evidence>
<feature type="compositionally biased region" description="Low complexity" evidence="1">
    <location>
        <begin position="83"/>
        <end position="122"/>
    </location>
</feature>
<evidence type="ECO:0000256" key="1">
    <source>
        <dbReference type="SAM" id="MobiDB-lite"/>
    </source>
</evidence>